<dbReference type="SUPFAM" id="SSF56003">
    <property type="entry name" value="Molybdenum cofactor-binding domain"/>
    <property type="match status" value="1"/>
</dbReference>
<comment type="caution">
    <text evidence="2">The sequence shown here is derived from an EMBL/GenBank/DDBJ whole genome shotgun (WGS) entry which is preliminary data.</text>
</comment>
<reference evidence="2 3" key="1">
    <citation type="submission" date="2018-07" db="EMBL/GenBank/DDBJ databases">
        <title>Lottiidibacillus patelloidae gen. nov., sp. nov., isolated from the intestinal tract of a marine limpet and the reclassification of B. taeanensis BH030017T, B. algicola KMM 3737T and B. hwajinpoensis SW-72T as genus Lottiidibacillus.</title>
        <authorList>
            <person name="Liu R."/>
            <person name="Huang Z."/>
        </authorList>
    </citation>
    <scope>NUCLEOTIDE SEQUENCE [LARGE SCALE GENOMIC DNA]</scope>
    <source>
        <strain evidence="2 3">BH030017</strain>
    </source>
</reference>
<organism evidence="2 3">
    <name type="scientific">Bacillus taeanensis</name>
    <dbReference type="NCBI Taxonomy" id="273032"/>
    <lineage>
        <taxon>Bacteria</taxon>
        <taxon>Bacillati</taxon>
        <taxon>Bacillota</taxon>
        <taxon>Bacilli</taxon>
        <taxon>Bacillales</taxon>
        <taxon>Bacillaceae</taxon>
        <taxon>Bacillus</taxon>
    </lineage>
</organism>
<sequence length="97" mass="10445">MSTNYVEVIVKSKMETGTNQDGKILAHKVDMIADTGAYATLGPAVLDFAVEHAHGPFQNKILEKAAQLTGIPQNNLFPSHQGIWEGGGAKAAQLKWK</sequence>
<dbReference type="Proteomes" id="UP000253314">
    <property type="component" value="Unassembled WGS sequence"/>
</dbReference>
<proteinExistence type="predicted"/>
<dbReference type="InterPro" id="IPR008274">
    <property type="entry name" value="AldOxase/xan_DH_MoCoBD1"/>
</dbReference>
<evidence type="ECO:0000313" key="2">
    <source>
        <dbReference type="EMBL" id="RBW69783.1"/>
    </source>
</evidence>
<dbReference type="AlphaFoldDB" id="A0A366Y048"/>
<evidence type="ECO:0000313" key="3">
    <source>
        <dbReference type="Proteomes" id="UP000253314"/>
    </source>
</evidence>
<gene>
    <name evidence="2" type="ORF">DS031_09630</name>
</gene>
<accession>A0A366Y048</accession>
<dbReference type="Gene3D" id="3.30.365.10">
    <property type="entry name" value="Aldehyde oxidase/xanthine dehydrogenase, molybdopterin binding domain"/>
    <property type="match status" value="1"/>
</dbReference>
<name>A0A366Y048_9BACI</name>
<dbReference type="Pfam" id="PF02738">
    <property type="entry name" value="MoCoBD_1"/>
    <property type="match status" value="1"/>
</dbReference>
<protein>
    <recommendedName>
        <fullName evidence="1">Aldehyde oxidase/xanthine dehydrogenase first molybdopterin binding domain-containing protein</fullName>
    </recommendedName>
</protein>
<dbReference type="InterPro" id="IPR037165">
    <property type="entry name" value="AldOxase/xan_DH_Mopterin-bd_sf"/>
</dbReference>
<keyword evidence="3" id="KW-1185">Reference proteome</keyword>
<dbReference type="OrthoDB" id="9759099at2"/>
<feature type="domain" description="Aldehyde oxidase/xanthine dehydrogenase first molybdopterin binding" evidence="1">
    <location>
        <begin position="10"/>
        <end position="58"/>
    </location>
</feature>
<dbReference type="GO" id="GO:0016491">
    <property type="term" value="F:oxidoreductase activity"/>
    <property type="evidence" value="ECO:0007669"/>
    <property type="project" value="InterPro"/>
</dbReference>
<dbReference type="EMBL" id="QOCW01000008">
    <property type="protein sequence ID" value="RBW69783.1"/>
    <property type="molecule type" value="Genomic_DNA"/>
</dbReference>
<evidence type="ECO:0000259" key="1">
    <source>
        <dbReference type="Pfam" id="PF02738"/>
    </source>
</evidence>